<protein>
    <submittedName>
        <fullName evidence="2">Protein N-acetyltransferase, RimJ/RimL family</fullName>
    </submittedName>
</protein>
<keyword evidence="2" id="KW-0808">Transferase</keyword>
<dbReference type="SUPFAM" id="SSF55729">
    <property type="entry name" value="Acyl-CoA N-acyltransferases (Nat)"/>
    <property type="match status" value="1"/>
</dbReference>
<dbReference type="InterPro" id="IPR016181">
    <property type="entry name" value="Acyl_CoA_acyltransferase"/>
</dbReference>
<keyword evidence="3" id="KW-1185">Reference proteome</keyword>
<sequence>MIENNTPTIETKRCILRKFTLDDVDDFYELMSNERVNKYIPLLPFKSKDEAKEFLIKSHIEKYNNVSSYRYAVCVKDINKVIGYVGLSQSECNDFGYAIHEDYWHQGYASEVCEAVLKQLKQDGIEYITATHDVNNPNSGKVMKKLGMQYKYSYHEIWQPKNFMVTFRMYQLNFIDNDFTYMGYWNKYDHLIEDVE</sequence>
<name>A0A1T4MRG7_9FIRM</name>
<dbReference type="InterPro" id="IPR051531">
    <property type="entry name" value="N-acetyltransferase"/>
</dbReference>
<dbReference type="EMBL" id="FUWY01000003">
    <property type="protein sequence ID" value="SJZ69602.1"/>
    <property type="molecule type" value="Genomic_DNA"/>
</dbReference>
<dbReference type="CDD" id="cd04301">
    <property type="entry name" value="NAT_SF"/>
    <property type="match status" value="1"/>
</dbReference>
<accession>A0A1T4MRG7</accession>
<gene>
    <name evidence="2" type="ORF">SAMN02745191_1372</name>
</gene>
<dbReference type="InterPro" id="IPR000182">
    <property type="entry name" value="GNAT_dom"/>
</dbReference>
<dbReference type="PANTHER" id="PTHR43792:SF1">
    <property type="entry name" value="N-ACETYLTRANSFERASE DOMAIN-CONTAINING PROTEIN"/>
    <property type="match status" value="1"/>
</dbReference>
<reference evidence="3" key="1">
    <citation type="submission" date="2017-02" db="EMBL/GenBank/DDBJ databases">
        <authorList>
            <person name="Varghese N."/>
            <person name="Submissions S."/>
        </authorList>
    </citation>
    <scope>NUCLEOTIDE SEQUENCE [LARGE SCALE GENOMIC DNA]</scope>
    <source>
        <strain evidence="3">ATCC 25662</strain>
    </source>
</reference>
<dbReference type="Proteomes" id="UP000243297">
    <property type="component" value="Unassembled WGS sequence"/>
</dbReference>
<dbReference type="GO" id="GO:0016747">
    <property type="term" value="F:acyltransferase activity, transferring groups other than amino-acyl groups"/>
    <property type="evidence" value="ECO:0007669"/>
    <property type="project" value="InterPro"/>
</dbReference>
<evidence type="ECO:0000313" key="2">
    <source>
        <dbReference type="EMBL" id="SJZ69602.1"/>
    </source>
</evidence>
<dbReference type="Pfam" id="PF13302">
    <property type="entry name" value="Acetyltransf_3"/>
    <property type="match status" value="1"/>
</dbReference>
<organism evidence="2 3">
    <name type="scientific">Anaerorhabdus furcosa</name>
    <dbReference type="NCBI Taxonomy" id="118967"/>
    <lineage>
        <taxon>Bacteria</taxon>
        <taxon>Bacillati</taxon>
        <taxon>Bacillota</taxon>
        <taxon>Erysipelotrichia</taxon>
        <taxon>Erysipelotrichales</taxon>
        <taxon>Erysipelotrichaceae</taxon>
        <taxon>Anaerorhabdus</taxon>
    </lineage>
</organism>
<dbReference type="RefSeq" id="WP_078711776.1">
    <property type="nucleotide sequence ID" value="NZ_FUWY01000003.1"/>
</dbReference>
<dbReference type="AlphaFoldDB" id="A0A1T4MRG7"/>
<dbReference type="PROSITE" id="PS51186">
    <property type="entry name" value="GNAT"/>
    <property type="match status" value="1"/>
</dbReference>
<proteinExistence type="predicted"/>
<dbReference type="Gene3D" id="3.40.630.30">
    <property type="match status" value="1"/>
</dbReference>
<evidence type="ECO:0000313" key="3">
    <source>
        <dbReference type="Proteomes" id="UP000243297"/>
    </source>
</evidence>
<dbReference type="STRING" id="118967.SAMN02745191_1372"/>
<evidence type="ECO:0000259" key="1">
    <source>
        <dbReference type="PROSITE" id="PS51186"/>
    </source>
</evidence>
<dbReference type="OrthoDB" id="9788916at2"/>
<dbReference type="PANTHER" id="PTHR43792">
    <property type="entry name" value="GNAT FAMILY, PUTATIVE (AFU_ORTHOLOGUE AFUA_3G00765)-RELATED-RELATED"/>
    <property type="match status" value="1"/>
</dbReference>
<feature type="domain" description="N-acetyltransferase" evidence="1">
    <location>
        <begin position="14"/>
        <end position="170"/>
    </location>
</feature>